<feature type="transmembrane region" description="Helical" evidence="1">
    <location>
        <begin position="42"/>
        <end position="64"/>
    </location>
</feature>
<dbReference type="Proteomes" id="UP000324897">
    <property type="component" value="Chromosome 5"/>
</dbReference>
<accession>A0A5J9WCG3</accession>
<dbReference type="AlphaFoldDB" id="A0A5J9WCG3"/>
<comment type="caution">
    <text evidence="2">The sequence shown here is derived from an EMBL/GenBank/DDBJ whole genome shotgun (WGS) entry which is preliminary data.</text>
</comment>
<proteinExistence type="predicted"/>
<dbReference type="EMBL" id="RWGY01000004">
    <property type="protein sequence ID" value="TVU46412.1"/>
    <property type="molecule type" value="Genomic_DNA"/>
</dbReference>
<reference evidence="2 3" key="1">
    <citation type="journal article" date="2019" name="Sci. Rep.">
        <title>A high-quality genome of Eragrostis curvula grass provides insights into Poaceae evolution and supports new strategies to enhance forage quality.</title>
        <authorList>
            <person name="Carballo J."/>
            <person name="Santos B.A.C.M."/>
            <person name="Zappacosta D."/>
            <person name="Garbus I."/>
            <person name="Selva J.P."/>
            <person name="Gallo C.A."/>
            <person name="Diaz A."/>
            <person name="Albertini E."/>
            <person name="Caccamo M."/>
            <person name="Echenique V."/>
        </authorList>
    </citation>
    <scope>NUCLEOTIDE SEQUENCE [LARGE SCALE GENOMIC DNA]</scope>
    <source>
        <strain evidence="3">cv. Victoria</strain>
        <tissue evidence="2">Leaf</tissue>
    </source>
</reference>
<name>A0A5J9WCG3_9POAL</name>
<keyword evidence="1" id="KW-0472">Membrane</keyword>
<keyword evidence="1" id="KW-0812">Transmembrane</keyword>
<dbReference type="Gramene" id="TVU46412">
    <property type="protein sequence ID" value="TVU46412"/>
    <property type="gene ID" value="EJB05_05947"/>
</dbReference>
<keyword evidence="3" id="KW-1185">Reference proteome</keyword>
<organism evidence="2 3">
    <name type="scientific">Eragrostis curvula</name>
    <name type="common">weeping love grass</name>
    <dbReference type="NCBI Taxonomy" id="38414"/>
    <lineage>
        <taxon>Eukaryota</taxon>
        <taxon>Viridiplantae</taxon>
        <taxon>Streptophyta</taxon>
        <taxon>Embryophyta</taxon>
        <taxon>Tracheophyta</taxon>
        <taxon>Spermatophyta</taxon>
        <taxon>Magnoliopsida</taxon>
        <taxon>Liliopsida</taxon>
        <taxon>Poales</taxon>
        <taxon>Poaceae</taxon>
        <taxon>PACMAD clade</taxon>
        <taxon>Chloridoideae</taxon>
        <taxon>Eragrostideae</taxon>
        <taxon>Eragrostidinae</taxon>
        <taxon>Eragrostis</taxon>
    </lineage>
</organism>
<evidence type="ECO:0000313" key="2">
    <source>
        <dbReference type="EMBL" id="TVU46412.1"/>
    </source>
</evidence>
<protein>
    <submittedName>
        <fullName evidence="2">Uncharacterized protein</fullName>
    </submittedName>
</protein>
<gene>
    <name evidence="2" type="ORF">EJB05_05947</name>
</gene>
<keyword evidence="1" id="KW-1133">Transmembrane helix</keyword>
<evidence type="ECO:0000313" key="3">
    <source>
        <dbReference type="Proteomes" id="UP000324897"/>
    </source>
</evidence>
<evidence type="ECO:0000256" key="1">
    <source>
        <dbReference type="SAM" id="Phobius"/>
    </source>
</evidence>
<sequence length="65" mass="7355">MKMCRQLSSCLESQENSILHLIYALAVASRASYRKQPQPRRLARSFCCCPICSLLPQAFIPAVVR</sequence>